<dbReference type="Pfam" id="PF16289">
    <property type="entry name" value="PIN_12"/>
    <property type="match status" value="1"/>
</dbReference>
<gene>
    <name evidence="2" type="ORF">G4Z02_03385</name>
</gene>
<sequence length="365" mass="43428">MENAIVIDTNFLIEQRKDNYITRFIVECKKQYDVFVPEIVVKEIKNIKARDIKKSYEKIEVLKEELVEYVEINNKVNLEDKIILYEKSLDKYIDHHFKDKVISYNKKKMLDKLLERDRYKLPPFNSNENASDKGFKDSMIWISLLEYFEMKKYQNLYFITSDKGFLNNSNALKTEFLDETNFSMSIIDGGQLNKLEKELQITIDYDEENKDSIEESPLDKTKPEINYDELRQQALDSMVSIFYDRLEIWNGDVHFEPRFNVYNEFSIASIKEILDNLNILIKRNWFEHSVRAEDLFDSLDIKVKCNVGIPVEDIKVLNKIYEALKDKNEELLDALIHSFQNKLLEVRINEKKPVYIEVSEDDLPF</sequence>
<dbReference type="KEGG" id="xcl:G4Z02_03385"/>
<protein>
    <submittedName>
        <fullName evidence="2">DUF4935 domain-containing protein</fullName>
    </submittedName>
</protein>
<evidence type="ECO:0000313" key="3">
    <source>
        <dbReference type="Proteomes" id="UP000514720"/>
    </source>
</evidence>
<dbReference type="InterPro" id="IPR032557">
    <property type="entry name" value="DUF4935"/>
</dbReference>
<proteinExistence type="predicted"/>
<evidence type="ECO:0000259" key="1">
    <source>
        <dbReference type="Pfam" id="PF16289"/>
    </source>
</evidence>
<reference evidence="2 3" key="1">
    <citation type="submission" date="2020-02" db="EMBL/GenBank/DDBJ databases">
        <authorList>
            <person name="Zheng R.K."/>
            <person name="Sun C.M."/>
        </authorList>
    </citation>
    <scope>NUCLEOTIDE SEQUENCE [LARGE SCALE GENOMIC DNA]</scope>
    <source>
        <strain evidence="3">zrk13</strain>
    </source>
</reference>
<dbReference type="AlphaFoldDB" id="A0A7L7KSB2"/>
<accession>A0A7L7KSB2</accession>
<dbReference type="Proteomes" id="UP000514720">
    <property type="component" value="Chromosome"/>
</dbReference>
<feature type="domain" description="DUF4935" evidence="1">
    <location>
        <begin position="5"/>
        <end position="165"/>
    </location>
</feature>
<organism evidence="2 3">
    <name type="scientific">Candidatus Xianfuyuplasma coldseepsis</name>
    <dbReference type="NCBI Taxonomy" id="2782163"/>
    <lineage>
        <taxon>Bacteria</taxon>
        <taxon>Bacillati</taxon>
        <taxon>Mycoplasmatota</taxon>
        <taxon>Mollicutes</taxon>
        <taxon>Candidatus Izemoplasmatales</taxon>
        <taxon>Candidatus Izemoplasmataceae</taxon>
        <taxon>Candidatus Xianfuyuplasma</taxon>
    </lineage>
</organism>
<dbReference type="RefSeq" id="WP_258878456.1">
    <property type="nucleotide sequence ID" value="NZ_CP048914.1"/>
</dbReference>
<keyword evidence="3" id="KW-1185">Reference proteome</keyword>
<dbReference type="EMBL" id="CP048914">
    <property type="protein sequence ID" value="QMS84834.1"/>
    <property type="molecule type" value="Genomic_DNA"/>
</dbReference>
<name>A0A7L7KSB2_9MOLU</name>
<evidence type="ECO:0000313" key="2">
    <source>
        <dbReference type="EMBL" id="QMS84834.1"/>
    </source>
</evidence>